<reference evidence="1" key="1">
    <citation type="journal article" date="2014" name="Front. Microbiol.">
        <title>High frequency of phylogenetically diverse reductive dehalogenase-homologous genes in deep subseafloor sedimentary metagenomes.</title>
        <authorList>
            <person name="Kawai M."/>
            <person name="Futagami T."/>
            <person name="Toyoda A."/>
            <person name="Takaki Y."/>
            <person name="Nishi S."/>
            <person name="Hori S."/>
            <person name="Arai W."/>
            <person name="Tsubouchi T."/>
            <person name="Morono Y."/>
            <person name="Uchiyama I."/>
            <person name="Ito T."/>
            <person name="Fujiyama A."/>
            <person name="Inagaki F."/>
            <person name="Takami H."/>
        </authorList>
    </citation>
    <scope>NUCLEOTIDE SEQUENCE</scope>
    <source>
        <strain evidence="1">Expedition CK06-06</strain>
    </source>
</reference>
<organism evidence="1">
    <name type="scientific">marine sediment metagenome</name>
    <dbReference type="NCBI Taxonomy" id="412755"/>
    <lineage>
        <taxon>unclassified sequences</taxon>
        <taxon>metagenomes</taxon>
        <taxon>ecological metagenomes</taxon>
    </lineage>
</organism>
<sequence length="73" mass="8608">MAYYYPGKFVYLAQPHTASSSTITVFRQRHRVGMPGREIKPHHIRLRDLIAHVKDDPELPNVQRELVWTVLRN</sequence>
<protein>
    <submittedName>
        <fullName evidence="1">Uncharacterized protein</fullName>
    </submittedName>
</protein>
<name>X0Y629_9ZZZZ</name>
<dbReference type="AlphaFoldDB" id="X0Y629"/>
<comment type="caution">
    <text evidence="1">The sequence shown here is derived from an EMBL/GenBank/DDBJ whole genome shotgun (WGS) entry which is preliminary data.</text>
</comment>
<dbReference type="EMBL" id="BARS01056057">
    <property type="protein sequence ID" value="GAG51220.1"/>
    <property type="molecule type" value="Genomic_DNA"/>
</dbReference>
<gene>
    <name evidence="1" type="ORF">S01H1_82653</name>
</gene>
<proteinExistence type="predicted"/>
<feature type="non-terminal residue" evidence="1">
    <location>
        <position position="73"/>
    </location>
</feature>
<accession>X0Y629</accession>
<evidence type="ECO:0000313" key="1">
    <source>
        <dbReference type="EMBL" id="GAG51220.1"/>
    </source>
</evidence>